<keyword evidence="1" id="KW-0560">Oxidoreductase</keyword>
<dbReference type="Proteomes" id="UP000030746">
    <property type="component" value="Unassembled WGS sequence"/>
</dbReference>
<dbReference type="RefSeq" id="XP_009057086.1">
    <property type="nucleotide sequence ID" value="XM_009058838.1"/>
</dbReference>
<dbReference type="FunFam" id="2.60.120.330:FF:000038">
    <property type="entry name" value="Si:dkey-10o6.2"/>
    <property type="match status" value="1"/>
</dbReference>
<evidence type="ECO:0000259" key="2">
    <source>
        <dbReference type="PROSITE" id="PS51471"/>
    </source>
</evidence>
<evidence type="ECO:0000256" key="1">
    <source>
        <dbReference type="RuleBase" id="RU003682"/>
    </source>
</evidence>
<dbReference type="Pfam" id="PF14226">
    <property type="entry name" value="DIOX_N"/>
    <property type="match status" value="1"/>
</dbReference>
<dbReference type="SUPFAM" id="SSF51197">
    <property type="entry name" value="Clavaminate synthase-like"/>
    <property type="match status" value="1"/>
</dbReference>
<dbReference type="HOGENOM" id="CLU_010119_6_2_1"/>
<dbReference type="PANTHER" id="PTHR47990">
    <property type="entry name" value="2-OXOGLUTARATE (2OG) AND FE(II)-DEPENDENT OXYGENASE SUPERFAMILY PROTEIN-RELATED"/>
    <property type="match status" value="1"/>
</dbReference>
<dbReference type="PROSITE" id="PS51471">
    <property type="entry name" value="FE2OG_OXY"/>
    <property type="match status" value="1"/>
</dbReference>
<dbReference type="AlphaFoldDB" id="V4AAN4"/>
<dbReference type="OMA" id="LPKEWNC"/>
<dbReference type="Gene3D" id="2.60.120.330">
    <property type="entry name" value="B-lactam Antibiotic, Isopenicillin N Synthase, Chain"/>
    <property type="match status" value="1"/>
</dbReference>
<dbReference type="InterPro" id="IPR026992">
    <property type="entry name" value="DIOX_N"/>
</dbReference>
<accession>V4AAN4</accession>
<dbReference type="KEGG" id="lgi:LOTGIDRAFT_233214"/>
<dbReference type="InterPro" id="IPR044861">
    <property type="entry name" value="IPNS-like_FE2OG_OXY"/>
</dbReference>
<keyword evidence="4" id="KW-1185">Reference proteome</keyword>
<dbReference type="EMBL" id="KB202124">
    <property type="protein sequence ID" value="ESO92160.1"/>
    <property type="molecule type" value="Genomic_DNA"/>
</dbReference>
<feature type="domain" description="Fe2OG dioxygenase" evidence="2">
    <location>
        <begin position="132"/>
        <end position="240"/>
    </location>
</feature>
<dbReference type="CTD" id="20249186"/>
<gene>
    <name evidence="3" type="ORF">LOTGIDRAFT_233214</name>
</gene>
<dbReference type="InterPro" id="IPR005123">
    <property type="entry name" value="Oxoglu/Fe-dep_dioxygenase_dom"/>
</dbReference>
<keyword evidence="1" id="KW-0479">Metal-binding</keyword>
<organism evidence="3 4">
    <name type="scientific">Lottia gigantea</name>
    <name type="common">Giant owl limpet</name>
    <dbReference type="NCBI Taxonomy" id="225164"/>
    <lineage>
        <taxon>Eukaryota</taxon>
        <taxon>Metazoa</taxon>
        <taxon>Spiralia</taxon>
        <taxon>Lophotrochozoa</taxon>
        <taxon>Mollusca</taxon>
        <taxon>Gastropoda</taxon>
        <taxon>Patellogastropoda</taxon>
        <taxon>Lottioidea</taxon>
        <taxon>Lottiidae</taxon>
        <taxon>Lottia</taxon>
    </lineage>
</organism>
<protein>
    <recommendedName>
        <fullName evidence="2">Fe2OG dioxygenase domain-containing protein</fullName>
    </recommendedName>
</protein>
<reference evidence="3 4" key="1">
    <citation type="journal article" date="2013" name="Nature">
        <title>Insights into bilaterian evolution from three spiralian genomes.</title>
        <authorList>
            <person name="Simakov O."/>
            <person name="Marletaz F."/>
            <person name="Cho S.J."/>
            <person name="Edsinger-Gonzales E."/>
            <person name="Havlak P."/>
            <person name="Hellsten U."/>
            <person name="Kuo D.H."/>
            <person name="Larsson T."/>
            <person name="Lv J."/>
            <person name="Arendt D."/>
            <person name="Savage R."/>
            <person name="Osoegawa K."/>
            <person name="de Jong P."/>
            <person name="Grimwood J."/>
            <person name="Chapman J.A."/>
            <person name="Shapiro H."/>
            <person name="Aerts A."/>
            <person name="Otillar R.P."/>
            <person name="Terry A.Y."/>
            <person name="Boore J.L."/>
            <person name="Grigoriev I.V."/>
            <person name="Lindberg D.R."/>
            <person name="Seaver E.C."/>
            <person name="Weisblat D.A."/>
            <person name="Putnam N.H."/>
            <person name="Rokhsar D.S."/>
        </authorList>
    </citation>
    <scope>NUCLEOTIDE SEQUENCE [LARGE SCALE GENOMIC DNA]</scope>
</reference>
<evidence type="ECO:0000313" key="4">
    <source>
        <dbReference type="Proteomes" id="UP000030746"/>
    </source>
</evidence>
<keyword evidence="1" id="KW-0408">Iron</keyword>
<dbReference type="GO" id="GO:0046872">
    <property type="term" value="F:metal ion binding"/>
    <property type="evidence" value="ECO:0007669"/>
    <property type="project" value="UniProtKB-KW"/>
</dbReference>
<dbReference type="Pfam" id="PF03171">
    <property type="entry name" value="2OG-FeII_Oxy"/>
    <property type="match status" value="1"/>
</dbReference>
<comment type="similarity">
    <text evidence="1">Belongs to the iron/ascorbate-dependent oxidoreductase family.</text>
</comment>
<proteinExistence type="inferred from homology"/>
<dbReference type="GeneID" id="20249186"/>
<dbReference type="InterPro" id="IPR027443">
    <property type="entry name" value="IPNS-like_sf"/>
</dbReference>
<dbReference type="InterPro" id="IPR050231">
    <property type="entry name" value="Iron_ascorbate_oxido_reductase"/>
</dbReference>
<sequence>MQKCGSRALGQGARMITEIFNNSKHFFELGESDKSKYSRTNGLRNHGYVCIGRERLDPSRPIDLKGAFNYTPMDPGEWPTEEVPGMKESFTNLYNSFRLLSYNVLDVLSLALGFEDRHFFRNYHKGMGGTENPSTLRALHYPPLPETDVKQGQLRCTEHVDHRVLTFLVQDQNGGLEVCNRDGKYIRLKPDPECICIIIGNILQRFTSDKLLATKHRVRIPEDDVLKQSTRQSQAFFLHPDNDVIIRCLDGNDAYEPISSIDYLAWRFNKYFKEETI</sequence>
<dbReference type="OrthoDB" id="288590at2759"/>
<name>V4AAN4_LOTGI</name>
<dbReference type="GO" id="GO:0016491">
    <property type="term" value="F:oxidoreductase activity"/>
    <property type="evidence" value="ECO:0007669"/>
    <property type="project" value="UniProtKB-KW"/>
</dbReference>
<evidence type="ECO:0000313" key="3">
    <source>
        <dbReference type="EMBL" id="ESO92160.1"/>
    </source>
</evidence>